<gene>
    <name evidence="2" type="ORF">C7960_1412</name>
    <name evidence="1" type="ORF">SAMN06295989_103224</name>
</gene>
<dbReference type="Proteomes" id="UP000295404">
    <property type="component" value="Unassembled WGS sequence"/>
</dbReference>
<reference evidence="3" key="1">
    <citation type="submission" date="2017-09" db="EMBL/GenBank/DDBJ databases">
        <authorList>
            <person name="Varghese N."/>
            <person name="Submissions S."/>
        </authorList>
    </citation>
    <scope>NUCLEOTIDE SEQUENCE [LARGE SCALE GENOMIC DNA]</scope>
    <source>
        <strain evidence="3">WG-1MB</strain>
    </source>
</reference>
<name>A0A285F9K6_9EURY</name>
<reference evidence="1" key="2">
    <citation type="submission" date="2017-09" db="EMBL/GenBank/DDBJ databases">
        <authorList>
            <person name="Ehlers B."/>
            <person name="Leendertz F.H."/>
        </authorList>
    </citation>
    <scope>NUCLEOTIDE SEQUENCE [LARGE SCALE GENOMIC DNA]</scope>
    <source>
        <strain evidence="1">WG-1MB</strain>
    </source>
</reference>
<evidence type="ECO:0000313" key="1">
    <source>
        <dbReference type="EMBL" id="SNY07967.1"/>
    </source>
</evidence>
<dbReference type="Proteomes" id="UP000217726">
    <property type="component" value="Unassembled WGS sequence"/>
</dbReference>
<evidence type="ECO:0000313" key="4">
    <source>
        <dbReference type="Proteomes" id="UP000295404"/>
    </source>
</evidence>
<organism evidence="1 3">
    <name type="scientific">Methanohalophilus euhalobius</name>
    <dbReference type="NCBI Taxonomy" id="51203"/>
    <lineage>
        <taxon>Archaea</taxon>
        <taxon>Methanobacteriati</taxon>
        <taxon>Methanobacteriota</taxon>
        <taxon>Stenosarchaea group</taxon>
        <taxon>Methanomicrobia</taxon>
        <taxon>Methanosarcinales</taxon>
        <taxon>Methanosarcinaceae</taxon>
        <taxon>Methanohalophilus</taxon>
    </lineage>
</organism>
<sequence length="289" mass="32199">MKMNVKSGIGAMLTAMLLVSMAFIPAVSAEHMNDKSLEVMDIEENLNKSDHVLVAKASKTITPETPGLSEKEFEVYVDKMKQKYGDAGVFGIEPEVGLKNSLPYDKENIQYVNSWTEHLEVKNSNGVVMASSDNLVALYKLDKTDELGREHYYYWQWSSAQNRENTEPLGDDSNLRDFCNKVNIGNSNYDLIVYSPDADIIGDEEVVTVNLGAVYQGVNCGISGDFVLHQDKVRPKPGECQIGNAGKYTVEWVGNYEGSQSINGACEERRPYGSPYDFVWDNSLTASQF</sequence>
<evidence type="ECO:0000313" key="3">
    <source>
        <dbReference type="Proteomes" id="UP000217726"/>
    </source>
</evidence>
<dbReference type="OrthoDB" id="142873at2157"/>
<proteinExistence type="predicted"/>
<dbReference type="EMBL" id="SMMS01000001">
    <property type="protein sequence ID" value="TCL12186.1"/>
    <property type="molecule type" value="Genomic_DNA"/>
</dbReference>
<accession>A0A285F9K6</accession>
<evidence type="ECO:0000313" key="2">
    <source>
        <dbReference type="EMBL" id="TCL12186.1"/>
    </source>
</evidence>
<keyword evidence="3" id="KW-1185">Reference proteome</keyword>
<dbReference type="EMBL" id="OBDR01000003">
    <property type="protein sequence ID" value="SNY07967.1"/>
    <property type="molecule type" value="Genomic_DNA"/>
</dbReference>
<reference evidence="2 4" key="3">
    <citation type="submission" date="2019-03" db="EMBL/GenBank/DDBJ databases">
        <title>Subsurface microbial communities from deep shales in Ohio and West Virginia, USA.</title>
        <authorList>
            <person name="Wrighton K."/>
        </authorList>
    </citation>
    <scope>NUCLEOTIDE SEQUENCE [LARGE SCALE GENOMIC DNA]</scope>
    <source>
        <strain evidence="2 4">WG1_MB</strain>
    </source>
</reference>
<protein>
    <submittedName>
        <fullName evidence="1">Uncharacterized protein</fullName>
    </submittedName>
</protein>
<dbReference type="AlphaFoldDB" id="A0A285F9K6"/>
<dbReference type="RefSeq" id="WP_096712115.1">
    <property type="nucleotide sequence ID" value="NZ_OBDR01000003.1"/>
</dbReference>